<name>A0AAV7C9U0_ENGPU</name>
<reference evidence="1" key="1">
    <citation type="thesis" date="2020" institute="ProQuest LLC" country="789 East Eisenhower Parkway, Ann Arbor, MI, USA">
        <title>Comparative Genomics and Chromosome Evolution.</title>
        <authorList>
            <person name="Mudd A.B."/>
        </authorList>
    </citation>
    <scope>NUCLEOTIDE SEQUENCE</scope>
    <source>
        <strain evidence="1">237g6f4</strain>
        <tissue evidence="1">Blood</tissue>
    </source>
</reference>
<evidence type="ECO:0000313" key="2">
    <source>
        <dbReference type="Proteomes" id="UP000824782"/>
    </source>
</evidence>
<organism evidence="1 2">
    <name type="scientific">Engystomops pustulosus</name>
    <name type="common">Tungara frog</name>
    <name type="synonym">Physalaemus pustulosus</name>
    <dbReference type="NCBI Taxonomy" id="76066"/>
    <lineage>
        <taxon>Eukaryota</taxon>
        <taxon>Metazoa</taxon>
        <taxon>Chordata</taxon>
        <taxon>Craniata</taxon>
        <taxon>Vertebrata</taxon>
        <taxon>Euteleostomi</taxon>
        <taxon>Amphibia</taxon>
        <taxon>Batrachia</taxon>
        <taxon>Anura</taxon>
        <taxon>Neobatrachia</taxon>
        <taxon>Hyloidea</taxon>
        <taxon>Leptodactylidae</taxon>
        <taxon>Leiuperinae</taxon>
        <taxon>Engystomops</taxon>
    </lineage>
</organism>
<proteinExistence type="predicted"/>
<protein>
    <submittedName>
        <fullName evidence="1">Uncharacterized protein</fullName>
    </submittedName>
</protein>
<dbReference type="EMBL" id="WNYA01000003">
    <property type="protein sequence ID" value="KAG8581800.1"/>
    <property type="molecule type" value="Genomic_DNA"/>
</dbReference>
<evidence type="ECO:0000313" key="1">
    <source>
        <dbReference type="EMBL" id="KAG8581800.1"/>
    </source>
</evidence>
<accession>A0AAV7C9U0</accession>
<dbReference type="AlphaFoldDB" id="A0AAV7C9U0"/>
<dbReference type="Proteomes" id="UP000824782">
    <property type="component" value="Unassembled WGS sequence"/>
</dbReference>
<comment type="caution">
    <text evidence="1">The sequence shown here is derived from an EMBL/GenBank/DDBJ whole genome shotgun (WGS) entry which is preliminary data.</text>
</comment>
<keyword evidence="2" id="KW-1185">Reference proteome</keyword>
<sequence length="77" mass="8722">MQPTSQSLSLQTLVFTLPPCKIFCTLRRARDSRTKHAHKFGKCVISLSVFLANSGHIKETKLDACIYFNSHDPLIFL</sequence>
<gene>
    <name evidence="1" type="ORF">GDO81_007808</name>
</gene>